<organism evidence="2 3">
    <name type="scientific">Hahella chejuensis (strain KCTC 2396)</name>
    <dbReference type="NCBI Taxonomy" id="349521"/>
    <lineage>
        <taxon>Bacteria</taxon>
        <taxon>Pseudomonadati</taxon>
        <taxon>Pseudomonadota</taxon>
        <taxon>Gammaproteobacteria</taxon>
        <taxon>Oceanospirillales</taxon>
        <taxon>Hahellaceae</taxon>
        <taxon>Hahella</taxon>
    </lineage>
</organism>
<proteinExistence type="predicted"/>
<dbReference type="AlphaFoldDB" id="Q2SM77"/>
<dbReference type="eggNOG" id="COG2010">
    <property type="taxonomic scope" value="Bacteria"/>
</dbReference>
<evidence type="ECO:0000256" key="1">
    <source>
        <dbReference type="SAM" id="SignalP"/>
    </source>
</evidence>
<sequence length="366" mass="40844">MFDKNLYRLLFQRLIILVLISLAGPARAEQQDESWPPAKLSSWEIFTITENKLSLNREYLPYNVKLELFADYAKKYRAIKVPVGKKIRADASGVLSYPEGTVLVKTFYYPSADTSPPNTSPALVQTLTRNIARDSSLIETRVLIKRGSVWQPLVYRWNKSKSDAELLNGGGLETISADSQLEPQNFTYLIPSRHQCVDCHGGYDLSGDLAPLGPVIEQLNIEVKYASKAVNQLELWFLSGLLTLDTIPQNNTVLDTNSARDYLHVHCGHCHNANGLASSSRLYLTRDIQNLYRLGVCKPPIAAGNASLGLKYDIVPGKPEKSLLLRRLSSVTPEVMMPELGRSRVDQEGVDLVSAWIRQLSGICEK</sequence>
<name>Q2SM77_HAHCH</name>
<dbReference type="KEGG" id="hch:HCH_01384"/>
<evidence type="ECO:0008006" key="4">
    <source>
        <dbReference type="Google" id="ProtNLM"/>
    </source>
</evidence>
<protein>
    <recommendedName>
        <fullName evidence="4">Cytochrome c domain-containing protein</fullName>
    </recommendedName>
</protein>
<dbReference type="STRING" id="349521.HCH_01384"/>
<accession>Q2SM77</accession>
<evidence type="ECO:0000313" key="2">
    <source>
        <dbReference type="EMBL" id="ABC28247.1"/>
    </source>
</evidence>
<dbReference type="InterPro" id="IPR022269">
    <property type="entry name" value="SO_2930-like_C"/>
</dbReference>
<reference evidence="2 3" key="1">
    <citation type="journal article" date="2005" name="Nucleic Acids Res.">
        <title>Genomic blueprint of Hahella chejuensis, a marine microbe producing an algicidal agent.</title>
        <authorList>
            <person name="Jeong H."/>
            <person name="Yim J.H."/>
            <person name="Lee C."/>
            <person name="Choi S.-H."/>
            <person name="Park Y.K."/>
            <person name="Yoon S.H."/>
            <person name="Hur C.-G."/>
            <person name="Kang H.-Y."/>
            <person name="Kim D."/>
            <person name="Lee H.H."/>
            <person name="Park K.H."/>
            <person name="Park S.-H."/>
            <person name="Park H.-S."/>
            <person name="Lee H.K."/>
            <person name="Oh T.K."/>
            <person name="Kim J.F."/>
        </authorList>
    </citation>
    <scope>NUCLEOTIDE SEQUENCE [LARGE SCALE GENOMIC DNA]</scope>
    <source>
        <strain evidence="2 3">KCTC 2396</strain>
    </source>
</reference>
<dbReference type="HOGENOM" id="CLU_035802_0_0_6"/>
<keyword evidence="1" id="KW-0732">Signal</keyword>
<gene>
    <name evidence="2" type="ordered locus">HCH_01384</name>
</gene>
<feature type="signal peptide" evidence="1">
    <location>
        <begin position="1"/>
        <end position="28"/>
    </location>
</feature>
<dbReference type="Proteomes" id="UP000000238">
    <property type="component" value="Chromosome"/>
</dbReference>
<evidence type="ECO:0000313" key="3">
    <source>
        <dbReference type="Proteomes" id="UP000000238"/>
    </source>
</evidence>
<feature type="chain" id="PRO_5004215704" description="Cytochrome c domain-containing protein" evidence="1">
    <location>
        <begin position="29"/>
        <end position="366"/>
    </location>
</feature>
<dbReference type="RefSeq" id="WP_011395320.1">
    <property type="nucleotide sequence ID" value="NC_007645.1"/>
</dbReference>
<dbReference type="NCBIfam" id="TIGR03806">
    <property type="entry name" value="chp_HNE_0200"/>
    <property type="match status" value="1"/>
</dbReference>
<keyword evidence="3" id="KW-1185">Reference proteome</keyword>
<dbReference type="EMBL" id="CP000155">
    <property type="protein sequence ID" value="ABC28247.1"/>
    <property type="molecule type" value="Genomic_DNA"/>
</dbReference>
<dbReference type="OrthoDB" id="338827at2"/>